<dbReference type="PROSITE" id="PS51257">
    <property type="entry name" value="PROKAR_LIPOPROTEIN"/>
    <property type="match status" value="1"/>
</dbReference>
<dbReference type="Pfam" id="PF07980">
    <property type="entry name" value="SusD_RagB"/>
    <property type="match status" value="1"/>
</dbReference>
<dbReference type="Pfam" id="PF14322">
    <property type="entry name" value="SusD-like_3"/>
    <property type="match status" value="1"/>
</dbReference>
<keyword evidence="3 6" id="KW-0732">Signal</keyword>
<name>A0ABT6YE04_9BACT</name>
<dbReference type="RefSeq" id="WP_283346108.1">
    <property type="nucleotide sequence ID" value="NZ_JASHIF010000022.1"/>
</dbReference>
<evidence type="ECO:0000256" key="5">
    <source>
        <dbReference type="ARBA" id="ARBA00023237"/>
    </source>
</evidence>
<comment type="subcellular location">
    <subcellularLocation>
        <location evidence="1">Cell outer membrane</location>
    </subcellularLocation>
</comment>
<dbReference type="EMBL" id="JASHIF010000022">
    <property type="protein sequence ID" value="MDI9861745.1"/>
    <property type="molecule type" value="Genomic_DNA"/>
</dbReference>
<proteinExistence type="inferred from homology"/>
<accession>A0ABT6YE04</accession>
<comment type="caution">
    <text evidence="9">The sequence shown here is derived from an EMBL/GenBank/DDBJ whole genome shotgun (WGS) entry which is preliminary data.</text>
</comment>
<dbReference type="InterPro" id="IPR033985">
    <property type="entry name" value="SusD-like_N"/>
</dbReference>
<keyword evidence="4" id="KW-0472">Membrane</keyword>
<gene>
    <name evidence="9" type="ORF">QM524_21165</name>
</gene>
<dbReference type="InterPro" id="IPR012944">
    <property type="entry name" value="SusD_RagB_dom"/>
</dbReference>
<keyword evidence="5" id="KW-0998">Cell outer membrane</keyword>
<reference evidence="9 10" key="1">
    <citation type="submission" date="2023-05" db="EMBL/GenBank/DDBJ databases">
        <title>Novel species of genus Flectobacillus isolated from stream in China.</title>
        <authorList>
            <person name="Lu H."/>
        </authorList>
    </citation>
    <scope>NUCLEOTIDE SEQUENCE [LARGE SCALE GENOMIC DNA]</scope>
    <source>
        <strain evidence="9 10">KCTC 42575</strain>
    </source>
</reference>
<evidence type="ECO:0000256" key="6">
    <source>
        <dbReference type="SAM" id="SignalP"/>
    </source>
</evidence>
<feature type="domain" description="SusD-like N-terminal" evidence="8">
    <location>
        <begin position="87"/>
        <end position="212"/>
    </location>
</feature>
<dbReference type="SUPFAM" id="SSF48452">
    <property type="entry name" value="TPR-like"/>
    <property type="match status" value="1"/>
</dbReference>
<dbReference type="InterPro" id="IPR011990">
    <property type="entry name" value="TPR-like_helical_dom_sf"/>
</dbReference>
<protein>
    <submittedName>
        <fullName evidence="9">RagB/SusD family nutrient uptake outer membrane protein</fullName>
    </submittedName>
</protein>
<organism evidence="9 10">
    <name type="scientific">Flectobacillus roseus</name>
    <dbReference type="NCBI Taxonomy" id="502259"/>
    <lineage>
        <taxon>Bacteria</taxon>
        <taxon>Pseudomonadati</taxon>
        <taxon>Bacteroidota</taxon>
        <taxon>Cytophagia</taxon>
        <taxon>Cytophagales</taxon>
        <taxon>Flectobacillaceae</taxon>
        <taxon>Flectobacillus</taxon>
    </lineage>
</organism>
<evidence type="ECO:0000259" key="8">
    <source>
        <dbReference type="Pfam" id="PF14322"/>
    </source>
</evidence>
<evidence type="ECO:0000259" key="7">
    <source>
        <dbReference type="Pfam" id="PF07980"/>
    </source>
</evidence>
<evidence type="ECO:0000256" key="2">
    <source>
        <dbReference type="ARBA" id="ARBA00006275"/>
    </source>
</evidence>
<feature type="domain" description="RagB/SusD" evidence="7">
    <location>
        <begin position="294"/>
        <end position="541"/>
    </location>
</feature>
<feature type="signal peptide" evidence="6">
    <location>
        <begin position="1"/>
        <end position="22"/>
    </location>
</feature>
<evidence type="ECO:0000313" key="9">
    <source>
        <dbReference type="EMBL" id="MDI9861745.1"/>
    </source>
</evidence>
<evidence type="ECO:0000256" key="1">
    <source>
        <dbReference type="ARBA" id="ARBA00004442"/>
    </source>
</evidence>
<sequence>MKKTLFKHISLALLLTMGLGSCDVDRIPETQLSDPAFWKTERDLQSASNFLYTYLPGLPNTDDNWSDDTYARAPNSISDGTRIAPATDGTYNSSYQLIRAANNIIEKAPLALNSGVTQATVDRYVAEARFFRAWGYYTLFQRYGGVPLILSVLKENSPELFAPANTREEVIQNIYKDLDFAVEKLPTPTQLGTANYGRITKTAALALKSRAALFEGTRAKFHGYGDYKAHLTISLAASKAIIDSKEHDLFASYYNIFQLAGEGRQNRENILVKQYGVSTSEIVLTHTAARNLENGSASPTRNLVDSYLMTDGLPIEKSPLYKKPTISTEVFSNRDERLGATIMKSGDSYIGTNPIFSVSVLAFQLTGFLSRKYFNTDDWTLQRSNIDGVVIRYAEVLLNYAEATYELNESISDADLELTINKLRTRGKVAKLSNAFATANGLSMRNEIRRERHVELAVEGFRYWDLIRWKTAEVELVKPIIGNFFFKSEFGTATAVKLTADNYILVQDATFRRFDPAKDYLWPIPINELALNPNLKQNPNW</sequence>
<feature type="chain" id="PRO_5045683349" evidence="6">
    <location>
        <begin position="23"/>
        <end position="541"/>
    </location>
</feature>
<keyword evidence="10" id="KW-1185">Reference proteome</keyword>
<dbReference type="Proteomes" id="UP001236507">
    <property type="component" value="Unassembled WGS sequence"/>
</dbReference>
<comment type="similarity">
    <text evidence="2">Belongs to the SusD family.</text>
</comment>
<evidence type="ECO:0000256" key="3">
    <source>
        <dbReference type="ARBA" id="ARBA00022729"/>
    </source>
</evidence>
<dbReference type="Gene3D" id="1.25.40.390">
    <property type="match status" value="1"/>
</dbReference>
<evidence type="ECO:0000256" key="4">
    <source>
        <dbReference type="ARBA" id="ARBA00023136"/>
    </source>
</evidence>
<evidence type="ECO:0000313" key="10">
    <source>
        <dbReference type="Proteomes" id="UP001236507"/>
    </source>
</evidence>